<evidence type="ECO:0000256" key="3">
    <source>
        <dbReference type="ARBA" id="ARBA00012556"/>
    </source>
</evidence>
<proteinExistence type="inferred from homology"/>
<evidence type="ECO:0000313" key="8">
    <source>
        <dbReference type="Proteomes" id="UP000598971"/>
    </source>
</evidence>
<dbReference type="PANTHER" id="PTHR34983">
    <property type="entry name" value="ARABINOGALACTAN ENDO-BETA-1,4-GALACTANASE A"/>
    <property type="match status" value="1"/>
</dbReference>
<dbReference type="EC" id="3.2.1.89" evidence="3 6"/>
<dbReference type="Proteomes" id="UP000598971">
    <property type="component" value="Unassembled WGS sequence"/>
</dbReference>
<dbReference type="Pfam" id="PF07745">
    <property type="entry name" value="Glyco_hydro_53"/>
    <property type="match status" value="1"/>
</dbReference>
<keyword evidence="4 6" id="KW-0378">Hydrolase</keyword>
<dbReference type="SUPFAM" id="SSF51445">
    <property type="entry name" value="(Trans)glycosidases"/>
    <property type="match status" value="1"/>
</dbReference>
<comment type="caution">
    <text evidence="7">The sequence shown here is derived from an EMBL/GenBank/DDBJ whole genome shotgun (WGS) entry which is preliminary data.</text>
</comment>
<accession>A0A8J8FG52</accession>
<evidence type="ECO:0000256" key="4">
    <source>
        <dbReference type="ARBA" id="ARBA00022801"/>
    </source>
</evidence>
<dbReference type="EMBL" id="WHPF01000016">
    <property type="protein sequence ID" value="NNV57536.1"/>
    <property type="molecule type" value="Genomic_DNA"/>
</dbReference>
<dbReference type="GO" id="GO:0045490">
    <property type="term" value="P:pectin catabolic process"/>
    <property type="evidence" value="ECO:0007669"/>
    <property type="project" value="TreeGrafter"/>
</dbReference>
<organism evidence="7 8">
    <name type="scientific">Limnovirga soli</name>
    <dbReference type="NCBI Taxonomy" id="2656915"/>
    <lineage>
        <taxon>Bacteria</taxon>
        <taxon>Pseudomonadati</taxon>
        <taxon>Bacteroidota</taxon>
        <taxon>Chitinophagia</taxon>
        <taxon>Chitinophagales</taxon>
        <taxon>Chitinophagaceae</taxon>
        <taxon>Limnovirga</taxon>
    </lineage>
</organism>
<protein>
    <recommendedName>
        <fullName evidence="3 6">Arabinogalactan endo-beta-1,4-galactanase</fullName>
        <ecNumber evidence="3 6">3.2.1.89</ecNumber>
    </recommendedName>
</protein>
<keyword evidence="5 6" id="KW-0326">Glycosidase</keyword>
<sequence length="373" mass="41418">MRNLIFSLVICSLLACNKSNSQPGNPVTPPVTNTYTFIRGLDLSFTPEIASYNISYKDNGTTKDILTIAKSKGINTIRLRLWNNPATAHSSLTEIMAYAKQIKAAGLQFWLDFHYSDTWADPGAQSKPAAWNGLNFTTLQDSLYNYTKAVLLQLQQNNVTPDYVETGNEINSGFLWNEGKIMSATDANWGNFILLLKQAIKATREVAPNAKIIIHIAGYDYAQQYYTNLQNAQTDYDIIGLSYYPWWHGKDLNALEQNIKTISTTFKKPVLIAETAYPFTFGYNDYTNNIAGSADKAIDAYPGTPIGQAQFITTLVGAVKKAVTNNNFGVCYWAPDWVAFKGSTATDGSPWENLSLFDFNNNALQALDSLGKH</sequence>
<dbReference type="InterPro" id="IPR017853">
    <property type="entry name" value="GH"/>
</dbReference>
<evidence type="ECO:0000256" key="5">
    <source>
        <dbReference type="ARBA" id="ARBA00023295"/>
    </source>
</evidence>
<keyword evidence="6" id="KW-0732">Signal</keyword>
<dbReference type="Gene3D" id="3.20.20.80">
    <property type="entry name" value="Glycosidases"/>
    <property type="match status" value="1"/>
</dbReference>
<evidence type="ECO:0000256" key="2">
    <source>
        <dbReference type="ARBA" id="ARBA00010687"/>
    </source>
</evidence>
<feature type="signal peptide" evidence="6">
    <location>
        <begin position="1"/>
        <end position="21"/>
    </location>
</feature>
<comment type="catalytic activity">
    <reaction evidence="1 6">
        <text>The enzyme specifically hydrolyzes (1-&gt;4)-beta-D-galactosidic linkages in type I arabinogalactans.</text>
        <dbReference type="EC" id="3.2.1.89"/>
    </reaction>
</comment>
<name>A0A8J8FG52_9BACT</name>
<reference evidence="7" key="1">
    <citation type="submission" date="2019-10" db="EMBL/GenBank/DDBJ databases">
        <title>Draft genome sequence of Panacibacter sp. KCS-6.</title>
        <authorList>
            <person name="Yim K.J."/>
        </authorList>
    </citation>
    <scope>NUCLEOTIDE SEQUENCE</scope>
    <source>
        <strain evidence="7">KCS-6</strain>
    </source>
</reference>
<gene>
    <name evidence="7" type="ORF">GD597_18835</name>
</gene>
<keyword evidence="8" id="KW-1185">Reference proteome</keyword>
<feature type="chain" id="PRO_5035337280" description="Arabinogalactan endo-beta-1,4-galactanase" evidence="6">
    <location>
        <begin position="22"/>
        <end position="373"/>
    </location>
</feature>
<dbReference type="PANTHER" id="PTHR34983:SF1">
    <property type="entry name" value="ARABINOGALACTAN ENDO-BETA-1,4-GALACTANASE A"/>
    <property type="match status" value="1"/>
</dbReference>
<dbReference type="GO" id="GO:0031218">
    <property type="term" value="F:arabinogalactan endo-1,4-beta-galactosidase activity"/>
    <property type="evidence" value="ECO:0007669"/>
    <property type="project" value="UniProtKB-EC"/>
</dbReference>
<evidence type="ECO:0000313" key="7">
    <source>
        <dbReference type="EMBL" id="NNV57536.1"/>
    </source>
</evidence>
<comment type="similarity">
    <text evidence="2 6">Belongs to the glycosyl hydrolase 53 family.</text>
</comment>
<dbReference type="InterPro" id="IPR011683">
    <property type="entry name" value="Glyco_hydro_53"/>
</dbReference>
<dbReference type="GO" id="GO:0015926">
    <property type="term" value="F:glucosidase activity"/>
    <property type="evidence" value="ECO:0007669"/>
    <property type="project" value="InterPro"/>
</dbReference>
<dbReference type="RefSeq" id="WP_171609485.1">
    <property type="nucleotide sequence ID" value="NZ_WHPF01000016.1"/>
</dbReference>
<dbReference type="PROSITE" id="PS51257">
    <property type="entry name" value="PROKAR_LIPOPROTEIN"/>
    <property type="match status" value="1"/>
</dbReference>
<evidence type="ECO:0000256" key="1">
    <source>
        <dbReference type="ARBA" id="ARBA00001695"/>
    </source>
</evidence>
<dbReference type="AlphaFoldDB" id="A0A8J8FG52"/>
<evidence type="ECO:0000256" key="6">
    <source>
        <dbReference type="RuleBase" id="RU361192"/>
    </source>
</evidence>